<dbReference type="AlphaFoldDB" id="A0A0K2V8G1"/>
<proteinExistence type="predicted"/>
<evidence type="ECO:0000313" key="1">
    <source>
        <dbReference type="EMBL" id="CDW46226.1"/>
    </source>
</evidence>
<reference evidence="1" key="1">
    <citation type="submission" date="2014-05" db="EMBL/GenBank/DDBJ databases">
        <authorList>
            <person name="Chronopoulou M."/>
        </authorList>
    </citation>
    <scope>NUCLEOTIDE SEQUENCE</scope>
    <source>
        <tissue evidence="1">Whole organism</tissue>
    </source>
</reference>
<organism evidence="1">
    <name type="scientific">Lepeophtheirus salmonis</name>
    <name type="common">Salmon louse</name>
    <name type="synonym">Caligus salmonis</name>
    <dbReference type="NCBI Taxonomy" id="72036"/>
    <lineage>
        <taxon>Eukaryota</taxon>
        <taxon>Metazoa</taxon>
        <taxon>Ecdysozoa</taxon>
        <taxon>Arthropoda</taxon>
        <taxon>Crustacea</taxon>
        <taxon>Multicrustacea</taxon>
        <taxon>Hexanauplia</taxon>
        <taxon>Copepoda</taxon>
        <taxon>Siphonostomatoida</taxon>
        <taxon>Caligidae</taxon>
        <taxon>Lepeophtheirus</taxon>
    </lineage>
</organism>
<name>A0A0K2V8G1_LEPSM</name>
<accession>A0A0K2V8G1</accession>
<protein>
    <submittedName>
        <fullName evidence="1">Uncharacterized protein</fullName>
    </submittedName>
</protein>
<dbReference type="EMBL" id="HACA01028865">
    <property type="protein sequence ID" value="CDW46226.1"/>
    <property type="molecule type" value="Transcribed_RNA"/>
</dbReference>
<sequence length="41" mass="4969">MKIKLFFFFEIHSFPVIRRSSGNVVFSWPDELKTFLYLQIS</sequence>